<dbReference type="InterPro" id="IPR007751">
    <property type="entry name" value="DUF676_lipase-like"/>
</dbReference>
<feature type="compositionally biased region" description="Polar residues" evidence="1">
    <location>
        <begin position="137"/>
        <end position="146"/>
    </location>
</feature>
<feature type="region of interest" description="Disordered" evidence="1">
    <location>
        <begin position="393"/>
        <end position="419"/>
    </location>
</feature>
<dbReference type="PANTHER" id="PTHR12482:SF5">
    <property type="entry name" value="DUF676 DOMAIN-CONTAINING PROTEIN"/>
    <property type="match status" value="1"/>
</dbReference>
<dbReference type="InterPro" id="IPR022122">
    <property type="entry name" value="DUF3657"/>
</dbReference>
<gene>
    <name evidence="3" type="ORF">FOZ62_016960</name>
</gene>
<evidence type="ECO:0000313" key="3">
    <source>
        <dbReference type="EMBL" id="KAF4743095.1"/>
    </source>
</evidence>
<proteinExistence type="predicted"/>
<reference evidence="3 4" key="1">
    <citation type="submission" date="2020-04" db="EMBL/GenBank/DDBJ databases">
        <title>Perkinsus olseni comparative genomics.</title>
        <authorList>
            <person name="Bogema D.R."/>
        </authorList>
    </citation>
    <scope>NUCLEOTIDE SEQUENCE [LARGE SCALE GENOMIC DNA]</scope>
    <source>
        <strain evidence="3">ATCC PRA-205</strain>
    </source>
</reference>
<organism evidence="3 4">
    <name type="scientific">Perkinsus olseni</name>
    <name type="common">Perkinsus atlanticus</name>
    <dbReference type="NCBI Taxonomy" id="32597"/>
    <lineage>
        <taxon>Eukaryota</taxon>
        <taxon>Sar</taxon>
        <taxon>Alveolata</taxon>
        <taxon>Perkinsozoa</taxon>
        <taxon>Perkinsea</taxon>
        <taxon>Perkinsida</taxon>
        <taxon>Perkinsidae</taxon>
        <taxon>Perkinsus</taxon>
    </lineage>
</organism>
<dbReference type="Proteomes" id="UP000574390">
    <property type="component" value="Unassembled WGS sequence"/>
</dbReference>
<dbReference type="PANTHER" id="PTHR12482">
    <property type="entry name" value="LIPASE ROG1-RELATED-RELATED"/>
    <property type="match status" value="1"/>
</dbReference>
<evidence type="ECO:0000259" key="2">
    <source>
        <dbReference type="Pfam" id="PF05057"/>
    </source>
</evidence>
<dbReference type="AlphaFoldDB" id="A0A7J6TD89"/>
<feature type="domain" description="DUF676" evidence="2">
    <location>
        <begin position="424"/>
        <end position="503"/>
    </location>
</feature>
<feature type="region of interest" description="Disordered" evidence="1">
    <location>
        <begin position="134"/>
        <end position="166"/>
    </location>
</feature>
<dbReference type="EMBL" id="JABANM010008153">
    <property type="protein sequence ID" value="KAF4743095.1"/>
    <property type="molecule type" value="Genomic_DNA"/>
</dbReference>
<sequence length="646" mass="72187">SFLVRYCEEQVPLGDFCQFRLELPSELLIPEPSSSADRASETVIACDIDLLYAELKACGVNSNINVKSEKMLNEATRGSSAELKVASTVRLLLHHIEGGIYEYVPVIFDEAHFSSVQILICAALSDFRFRLPPPQTGEVSESTSDAISEGGEERSRNVGTASVPPCAPLAEPKTLEEFLKLKMTTDTNSEEPSVPSPKTCAGSTAYMDAMERAYSHLESFFCEVTKRCLDGRYEKSLAEKLSIPHKPPEGAGPKNVIEIMATMNVLAVSSFELWHRLLDVLPLCCREVCERLRRVWERKTIEKFSHCNSCVTQTVDSSRDLAFPLEDDIWEAHKAAADRVRETFFFNPPEPLCLIEDTTQLAIPVKEGEPPAPGHHYTGMSAMPIIFEQKYSNGASSPRSGDASEGPTEQRKPMATDPKPYRGAHLIVLVHGFQGSSYDMRLFKDNLACVFPDSLFLCSSCNEEDTEGNIAEMGQRLADEVACYIADWCPGSALMEIDVMKHSFDCSVLKRWRKSECLHQLTMADSDIPEECYLYRLAKESGQILPQFQHVVLASSCQDQYAGFDSARIEVSDKARQEPTMGSVYTEMARSLVSGIAPEKLIRLDVNFYLPERSLDSLIGRAAHIQFIENQPLMKMIIHNYCFLFQ</sequence>
<feature type="non-terminal residue" evidence="3">
    <location>
        <position position="1"/>
    </location>
</feature>
<comment type="caution">
    <text evidence="3">The sequence shown here is derived from an EMBL/GenBank/DDBJ whole genome shotgun (WGS) entry which is preliminary data.</text>
</comment>
<evidence type="ECO:0000313" key="4">
    <source>
        <dbReference type="Proteomes" id="UP000574390"/>
    </source>
</evidence>
<evidence type="ECO:0000256" key="1">
    <source>
        <dbReference type="SAM" id="MobiDB-lite"/>
    </source>
</evidence>
<protein>
    <recommendedName>
        <fullName evidence="2">DUF676 domain-containing protein</fullName>
    </recommendedName>
</protein>
<dbReference type="Pfam" id="PF12394">
    <property type="entry name" value="DUF3657"/>
    <property type="match status" value="1"/>
</dbReference>
<accession>A0A7J6TD89</accession>
<dbReference type="Pfam" id="PF05057">
    <property type="entry name" value="DUF676"/>
    <property type="match status" value="1"/>
</dbReference>
<name>A0A7J6TD89_PEROL</name>
<dbReference type="InterPro" id="IPR044294">
    <property type="entry name" value="Lipase-like"/>
</dbReference>